<sequence>MQKAFSNYYDERNYNNTLKENIVHAVEVGTFQKRLSSNNKVV</sequence>
<proteinExistence type="predicted"/>
<reference evidence="1" key="1">
    <citation type="submission" date="2017-02" db="EMBL/GenBank/DDBJ databases">
        <title>Delving into the versatile metabolic prowess of the omnipresent phylum Bacteroidetes.</title>
        <authorList>
            <person name="Nobu M.K."/>
            <person name="Mei R."/>
            <person name="Narihiro T."/>
            <person name="Kuroda K."/>
            <person name="Liu W.-T."/>
        </authorList>
    </citation>
    <scope>NUCLEOTIDE SEQUENCE</scope>
    <source>
        <strain evidence="1">ADurb.Bin160</strain>
    </source>
</reference>
<accession>A0A1V5ZKS0</accession>
<name>A0A1V5ZKS0_9BACT</name>
<organism evidence="1">
    <name type="scientific">candidate division CPR1 bacterium ADurb.Bin160</name>
    <dbReference type="NCBI Taxonomy" id="1852826"/>
    <lineage>
        <taxon>Bacteria</taxon>
        <taxon>candidate division CPR1</taxon>
    </lineage>
</organism>
<dbReference type="EMBL" id="MWDB01000032">
    <property type="protein sequence ID" value="OQB40789.1"/>
    <property type="molecule type" value="Genomic_DNA"/>
</dbReference>
<evidence type="ECO:0000313" key="1">
    <source>
        <dbReference type="EMBL" id="OQB40789.1"/>
    </source>
</evidence>
<dbReference type="AlphaFoldDB" id="A0A1V5ZKS0"/>
<comment type="caution">
    <text evidence="1">The sequence shown here is derived from an EMBL/GenBank/DDBJ whole genome shotgun (WGS) entry which is preliminary data.</text>
</comment>
<gene>
    <name evidence="1" type="ORF">BWY04_01208</name>
</gene>
<protein>
    <submittedName>
        <fullName evidence="1">Uncharacterized protein</fullName>
    </submittedName>
</protein>
<dbReference type="Proteomes" id="UP000485621">
    <property type="component" value="Unassembled WGS sequence"/>
</dbReference>